<protein>
    <submittedName>
        <fullName evidence="1">Uncharacterized protein</fullName>
    </submittedName>
</protein>
<sequence length="113" mass="13425">MELSLKEKGMKHEHCHGCEKETVKTVNEYLQRIDNVVITNSQLRVRIAVEMMDYLLFRQCPLAILYREPRFRQTVLARLELFTKQPDFGHCFVDSLRMVKRIDKQIKLDEASL</sequence>
<dbReference type="EMBL" id="MZ420154">
    <property type="protein sequence ID" value="QYA18485.1"/>
    <property type="molecule type" value="Genomic_DNA"/>
</dbReference>
<accession>A0A8F8PMF3</accession>
<gene>
    <name evidence="1" type="ORF">KOM_12_216</name>
</gene>
<evidence type="ECO:0000313" key="1">
    <source>
        <dbReference type="EMBL" id="QYA18485.1"/>
    </source>
</evidence>
<proteinExistence type="predicted"/>
<reference evidence="1" key="1">
    <citation type="submission" date="2021-06" db="EMBL/GenBank/DDBJ databases">
        <authorList>
            <person name="Rolland C."/>
        </authorList>
    </citation>
    <scope>NUCLEOTIDE SEQUENCE</scope>
    <source>
        <strain evidence="1">347.936635</strain>
    </source>
</reference>
<name>A0A8F8PMF3_9VIRU</name>
<organism evidence="1">
    <name type="scientific">Clandestinovirus</name>
    <dbReference type="NCBI Taxonomy" id="2831644"/>
    <lineage>
        <taxon>Viruses</taxon>
    </lineage>
</organism>